<accession>A0A371CHW3</accession>
<gene>
    <name evidence="2" type="ORF">OH76DRAFT_506102</name>
</gene>
<dbReference type="Proteomes" id="UP000256964">
    <property type="component" value="Unassembled WGS sequence"/>
</dbReference>
<reference evidence="2 3" key="1">
    <citation type="journal article" date="2018" name="Biotechnol. Biofuels">
        <title>Integrative visual omics of the white-rot fungus Polyporus brumalis exposes the biotechnological potential of its oxidative enzymes for delignifying raw plant biomass.</title>
        <authorList>
            <person name="Miyauchi S."/>
            <person name="Rancon A."/>
            <person name="Drula E."/>
            <person name="Hage H."/>
            <person name="Chaduli D."/>
            <person name="Favel A."/>
            <person name="Grisel S."/>
            <person name="Henrissat B."/>
            <person name="Herpoel-Gimbert I."/>
            <person name="Ruiz-Duenas F.J."/>
            <person name="Chevret D."/>
            <person name="Hainaut M."/>
            <person name="Lin J."/>
            <person name="Wang M."/>
            <person name="Pangilinan J."/>
            <person name="Lipzen A."/>
            <person name="Lesage-Meessen L."/>
            <person name="Navarro D."/>
            <person name="Riley R."/>
            <person name="Grigoriev I.V."/>
            <person name="Zhou S."/>
            <person name="Raouche S."/>
            <person name="Rosso M.N."/>
        </authorList>
    </citation>
    <scope>NUCLEOTIDE SEQUENCE [LARGE SCALE GENOMIC DNA]</scope>
    <source>
        <strain evidence="2 3">BRFM 1820</strain>
    </source>
</reference>
<dbReference type="EMBL" id="KZ857626">
    <property type="protein sequence ID" value="RDX39878.1"/>
    <property type="molecule type" value="Genomic_DNA"/>
</dbReference>
<feature type="region of interest" description="Disordered" evidence="1">
    <location>
        <begin position="1"/>
        <end position="54"/>
    </location>
</feature>
<protein>
    <submittedName>
        <fullName evidence="2">Uncharacterized protein</fullName>
    </submittedName>
</protein>
<evidence type="ECO:0000313" key="3">
    <source>
        <dbReference type="Proteomes" id="UP000256964"/>
    </source>
</evidence>
<sequence>MLPRRENTRASPHQREASWEAEEEPARVETSTRLRPTTHSSSDRAPRDASQRRGALIRTWCTTHAVSRSRRQRVRDGHCASLLVRNGVVRPSMI</sequence>
<name>A0A371CHW3_9APHY</name>
<evidence type="ECO:0000256" key="1">
    <source>
        <dbReference type="SAM" id="MobiDB-lite"/>
    </source>
</evidence>
<evidence type="ECO:0000313" key="2">
    <source>
        <dbReference type="EMBL" id="RDX39878.1"/>
    </source>
</evidence>
<proteinExistence type="predicted"/>
<keyword evidence="3" id="KW-1185">Reference proteome</keyword>
<dbReference type="AlphaFoldDB" id="A0A371CHW3"/>
<feature type="compositionally biased region" description="Basic and acidic residues" evidence="1">
    <location>
        <begin position="41"/>
        <end position="51"/>
    </location>
</feature>
<organism evidence="2 3">
    <name type="scientific">Lentinus brumalis</name>
    <dbReference type="NCBI Taxonomy" id="2498619"/>
    <lineage>
        <taxon>Eukaryota</taxon>
        <taxon>Fungi</taxon>
        <taxon>Dikarya</taxon>
        <taxon>Basidiomycota</taxon>
        <taxon>Agaricomycotina</taxon>
        <taxon>Agaricomycetes</taxon>
        <taxon>Polyporales</taxon>
        <taxon>Polyporaceae</taxon>
        <taxon>Lentinus</taxon>
    </lineage>
</organism>
<feature type="compositionally biased region" description="Basic and acidic residues" evidence="1">
    <location>
        <begin position="1"/>
        <end position="32"/>
    </location>
</feature>